<gene>
    <name evidence="1" type="ORF">CLUMA_CG009947</name>
</gene>
<accession>A0A1J1IBE4</accession>
<dbReference type="EMBL" id="CVRI01000044">
    <property type="protein sequence ID" value="CRK96876.1"/>
    <property type="molecule type" value="Genomic_DNA"/>
</dbReference>
<evidence type="ECO:0000313" key="1">
    <source>
        <dbReference type="EMBL" id="CRK96876.1"/>
    </source>
</evidence>
<proteinExistence type="predicted"/>
<evidence type="ECO:0000313" key="2">
    <source>
        <dbReference type="Proteomes" id="UP000183832"/>
    </source>
</evidence>
<keyword evidence="2" id="KW-1185">Reference proteome</keyword>
<dbReference type="Proteomes" id="UP000183832">
    <property type="component" value="Unassembled WGS sequence"/>
</dbReference>
<name>A0A1J1IBE4_9DIPT</name>
<dbReference type="AlphaFoldDB" id="A0A1J1IBE4"/>
<protein>
    <submittedName>
        <fullName evidence="1">CLUMA_CG009947, isoform A</fullName>
    </submittedName>
</protein>
<organism evidence="1 2">
    <name type="scientific">Clunio marinus</name>
    <dbReference type="NCBI Taxonomy" id="568069"/>
    <lineage>
        <taxon>Eukaryota</taxon>
        <taxon>Metazoa</taxon>
        <taxon>Ecdysozoa</taxon>
        <taxon>Arthropoda</taxon>
        <taxon>Hexapoda</taxon>
        <taxon>Insecta</taxon>
        <taxon>Pterygota</taxon>
        <taxon>Neoptera</taxon>
        <taxon>Endopterygota</taxon>
        <taxon>Diptera</taxon>
        <taxon>Nematocera</taxon>
        <taxon>Chironomoidea</taxon>
        <taxon>Chironomidae</taxon>
        <taxon>Clunio</taxon>
    </lineage>
</organism>
<sequence>MISFSIKLLFRLPFETLLRLSWCSDQLDDSDVGNFVIRLKLTYKEIKIKIIITLILSVEAYSQILKRDVKV</sequence>
<reference evidence="1 2" key="1">
    <citation type="submission" date="2015-04" db="EMBL/GenBank/DDBJ databases">
        <authorList>
            <person name="Syromyatnikov M.Y."/>
            <person name="Popov V.N."/>
        </authorList>
    </citation>
    <scope>NUCLEOTIDE SEQUENCE [LARGE SCALE GENOMIC DNA]</scope>
</reference>